<proteinExistence type="inferred from homology"/>
<dbReference type="PANTHER" id="PTHR32347:SF14">
    <property type="entry name" value="EFFLUX SYSTEM COMPONENT YKNX-RELATED"/>
    <property type="match status" value="1"/>
</dbReference>
<dbReference type="Pfam" id="PF25984">
    <property type="entry name" value="BSH_YknX"/>
    <property type="match status" value="1"/>
</dbReference>
<dbReference type="InterPro" id="IPR058636">
    <property type="entry name" value="Beta-barrel_YknX"/>
</dbReference>
<feature type="domain" description="YknX-like C-terminal permuted SH3-like" evidence="7">
    <location>
        <begin position="317"/>
        <end position="383"/>
    </location>
</feature>
<keyword evidence="3" id="KW-0175">Coiled coil</keyword>
<organism evidence="9 10">
    <name type="scientific">Ectobacillus antri</name>
    <dbReference type="NCBI Taxonomy" id="2486280"/>
    <lineage>
        <taxon>Bacteria</taxon>
        <taxon>Bacillati</taxon>
        <taxon>Bacillota</taxon>
        <taxon>Bacilli</taxon>
        <taxon>Bacillales</taxon>
        <taxon>Bacillaceae</taxon>
        <taxon>Ectobacillus</taxon>
    </lineage>
</organism>
<dbReference type="Gene3D" id="2.40.30.170">
    <property type="match status" value="1"/>
</dbReference>
<evidence type="ECO:0000256" key="2">
    <source>
        <dbReference type="ARBA" id="ARBA00009477"/>
    </source>
</evidence>
<feature type="domain" description="YknX-like beta-barrel" evidence="8">
    <location>
        <begin position="223"/>
        <end position="309"/>
    </location>
</feature>
<dbReference type="Gene3D" id="2.40.420.20">
    <property type="match status" value="1"/>
</dbReference>
<dbReference type="Proteomes" id="UP001218246">
    <property type="component" value="Unassembled WGS sequence"/>
</dbReference>
<dbReference type="InterPro" id="IPR058637">
    <property type="entry name" value="YknX-like_C"/>
</dbReference>
<sequence length="386" mass="42358">MQAELVQKPKRKKWIVAGVVAAVVLVAGINIAVVKGKKNPTEALQFEKVTERTIQSTKLISGQVVPGSIENVYVDVAKGKVSEIFVNEGDAVTKGQKLFSYESSELSLQVKQIELEKKMTAMRYEQGKDKIASVKKDIQKATDAAMREPLNAQLAELEFQQKTIELEIEKNKLQAQELANRQNELIVYSSIDGVIQKLDKDATQTQGMGQPKALMQIASKDPYQIQGTLTELQKGQIVKDQKVTISAKAVSNKKWIGKIIEVSEYPTSADSGQLAGGGQPAQMVSYYPYKAVLDSQEGLSPGYHVSLQVELEAKTMLAVPRTSVKEDAEEPYVFLVEGNKLKKQTVTTGMSDGEWIEILEGVTAGQSVVKNPAKNVNEGMEVKNND</sequence>
<comment type="similarity">
    <text evidence="2">Belongs to the membrane fusion protein (MFP) (TC 8.A.1) family.</text>
</comment>
<evidence type="ECO:0000313" key="9">
    <source>
        <dbReference type="EMBL" id="MDG5755565.1"/>
    </source>
</evidence>
<name>A0ABT6H8A1_9BACI</name>
<protein>
    <submittedName>
        <fullName evidence="9">Efflux RND transporter periplasmic adaptor subunit</fullName>
    </submittedName>
</protein>
<dbReference type="Pfam" id="PF25990">
    <property type="entry name" value="Beta-barrel_YknX"/>
    <property type="match status" value="1"/>
</dbReference>
<keyword evidence="4" id="KW-1133">Transmembrane helix</keyword>
<dbReference type="PANTHER" id="PTHR32347">
    <property type="entry name" value="EFFLUX SYSTEM COMPONENT YKNX-RELATED"/>
    <property type="match status" value="1"/>
</dbReference>
<dbReference type="NCBIfam" id="TIGR01730">
    <property type="entry name" value="RND_mfp"/>
    <property type="match status" value="1"/>
</dbReference>
<dbReference type="InterPro" id="IPR058638">
    <property type="entry name" value="HH_YknX-like"/>
</dbReference>
<dbReference type="Gene3D" id="2.40.50.100">
    <property type="match status" value="1"/>
</dbReference>
<reference evidence="9 10" key="1">
    <citation type="submission" date="2023-04" db="EMBL/GenBank/DDBJ databases">
        <title>Ectobacillus antri isolated from activated sludge.</title>
        <authorList>
            <person name="Yan P."/>
            <person name="Liu X."/>
        </authorList>
    </citation>
    <scope>NUCLEOTIDE SEQUENCE [LARGE SCALE GENOMIC DNA]</scope>
    <source>
        <strain evidence="9 10">C18H</strain>
    </source>
</reference>
<comment type="subcellular location">
    <subcellularLocation>
        <location evidence="1">Cell envelope</location>
    </subcellularLocation>
</comment>
<dbReference type="Pfam" id="PF25989">
    <property type="entry name" value="YknX_C"/>
    <property type="match status" value="1"/>
</dbReference>
<evidence type="ECO:0000259" key="8">
    <source>
        <dbReference type="Pfam" id="PF25990"/>
    </source>
</evidence>
<evidence type="ECO:0000256" key="3">
    <source>
        <dbReference type="ARBA" id="ARBA00023054"/>
    </source>
</evidence>
<evidence type="ECO:0000256" key="4">
    <source>
        <dbReference type="SAM" id="Phobius"/>
    </source>
</evidence>
<dbReference type="Pfam" id="PF25982">
    <property type="entry name" value="HH_YknX"/>
    <property type="match status" value="1"/>
</dbReference>
<dbReference type="InterPro" id="IPR006143">
    <property type="entry name" value="RND_pump_MFP"/>
</dbReference>
<dbReference type="InterPro" id="IPR058639">
    <property type="entry name" value="BSH_YknX-like"/>
</dbReference>
<evidence type="ECO:0000256" key="1">
    <source>
        <dbReference type="ARBA" id="ARBA00004196"/>
    </source>
</evidence>
<evidence type="ECO:0000259" key="5">
    <source>
        <dbReference type="Pfam" id="PF25982"/>
    </source>
</evidence>
<evidence type="ECO:0000259" key="7">
    <source>
        <dbReference type="Pfam" id="PF25989"/>
    </source>
</evidence>
<evidence type="ECO:0000313" key="10">
    <source>
        <dbReference type="Proteomes" id="UP001218246"/>
    </source>
</evidence>
<feature type="transmembrane region" description="Helical" evidence="4">
    <location>
        <begin position="14"/>
        <end position="34"/>
    </location>
</feature>
<comment type="caution">
    <text evidence="9">The sequence shown here is derived from an EMBL/GenBank/DDBJ whole genome shotgun (WGS) entry which is preliminary data.</text>
</comment>
<evidence type="ECO:0000259" key="6">
    <source>
        <dbReference type="Pfam" id="PF25984"/>
    </source>
</evidence>
<dbReference type="EMBL" id="JARULN010000034">
    <property type="protein sequence ID" value="MDG5755565.1"/>
    <property type="molecule type" value="Genomic_DNA"/>
</dbReference>
<keyword evidence="4" id="KW-0472">Membrane</keyword>
<feature type="domain" description="YknX-like alpha-helical hairpin" evidence="5">
    <location>
        <begin position="105"/>
        <end position="184"/>
    </location>
</feature>
<accession>A0ABT6H8A1</accession>
<feature type="domain" description="YknX-like barrel-sandwich hybrid" evidence="6">
    <location>
        <begin position="70"/>
        <end position="218"/>
    </location>
</feature>
<dbReference type="RefSeq" id="WP_278018708.1">
    <property type="nucleotide sequence ID" value="NZ_JARRRY010000034.1"/>
</dbReference>
<keyword evidence="10" id="KW-1185">Reference proteome</keyword>
<gene>
    <name evidence="9" type="ORF">P6P90_16865</name>
</gene>
<keyword evidence="4" id="KW-0812">Transmembrane</keyword>
<dbReference type="InterPro" id="IPR050465">
    <property type="entry name" value="UPF0194_transport"/>
</dbReference>